<evidence type="ECO:0000313" key="3">
    <source>
        <dbReference type="Proteomes" id="UP001259347"/>
    </source>
</evidence>
<name>A0ABU1SFD9_9MICO</name>
<dbReference type="PANTHER" id="PTHR46825">
    <property type="entry name" value="D-ALANYL-D-ALANINE-CARBOXYPEPTIDASE/ENDOPEPTIDASE AMPH"/>
    <property type="match status" value="1"/>
</dbReference>
<proteinExistence type="predicted"/>
<feature type="domain" description="Beta-lactamase-related" evidence="1">
    <location>
        <begin position="22"/>
        <end position="337"/>
    </location>
</feature>
<dbReference type="InterPro" id="IPR050491">
    <property type="entry name" value="AmpC-like"/>
</dbReference>
<dbReference type="InterPro" id="IPR012338">
    <property type="entry name" value="Beta-lactam/transpept-like"/>
</dbReference>
<reference evidence="2 3" key="1">
    <citation type="submission" date="2023-07" db="EMBL/GenBank/DDBJ databases">
        <title>Sorghum-associated microbial communities from plants grown in Nebraska, USA.</title>
        <authorList>
            <person name="Schachtman D."/>
        </authorList>
    </citation>
    <scope>NUCLEOTIDE SEQUENCE [LARGE SCALE GENOMIC DNA]</scope>
    <source>
        <strain evidence="2 3">2980</strain>
    </source>
</reference>
<dbReference type="PANTHER" id="PTHR46825:SF9">
    <property type="entry name" value="BETA-LACTAMASE-RELATED DOMAIN-CONTAINING PROTEIN"/>
    <property type="match status" value="1"/>
</dbReference>
<sequence length="510" mass="54292">MTVDIDALGGRLRTELLDDRIKEGEPGAVIGVYHDGQLVASACRGLADLETGEALTPRSLLNLASVSKQIVATAILIAARQGAVDLDADVRVLVPELQLTGVTLRRCLQHTAGLPDYLTAAGIGGVDILDIAALDAFVSWISTVTAHDFEPGQDESYSNTGFVLAALATERATGVPFPELVRRTVLVPLGMTRSRVTTLLGETAPGLAISFTPEAGGFTRHGMGIGEVDPVRGVNGDGEVLTSVEEFGAWHGFLADGRVLGADIRAQLLTRAVLADGRVSSYGLGIEHERRGDTTAHAHSGSMWGYRAYSLNDPVTGIGIAVFANRDDLDAVETAWRAFRLATGFAEISGAWFSVAHAFGLRLRVHANGDLEVGDGSAVVRLVRDGEDRWTNDDDLSLVEVVDGRLRAAVWFGVTREFVRLRTPTAHPAGVIGRFREPHHGGAYRFEDRDGALVAIMPDGEEIPVTPFGEREGEWIGSIGGDWLLVGTTPGGPVRYGAGTLMIDLHPSEA</sequence>
<accession>A0ABU1SFD9</accession>
<organism evidence="2 3">
    <name type="scientific">Microbacterium resistens</name>
    <dbReference type="NCBI Taxonomy" id="156977"/>
    <lineage>
        <taxon>Bacteria</taxon>
        <taxon>Bacillati</taxon>
        <taxon>Actinomycetota</taxon>
        <taxon>Actinomycetes</taxon>
        <taxon>Micrococcales</taxon>
        <taxon>Microbacteriaceae</taxon>
        <taxon>Microbacterium</taxon>
    </lineage>
</organism>
<protein>
    <submittedName>
        <fullName evidence="2">CubicO group peptidase (Beta-lactamase class C family)</fullName>
    </submittedName>
</protein>
<dbReference type="Gene3D" id="3.40.710.10">
    <property type="entry name" value="DD-peptidase/beta-lactamase superfamily"/>
    <property type="match status" value="1"/>
</dbReference>
<evidence type="ECO:0000313" key="2">
    <source>
        <dbReference type="EMBL" id="MDR6868326.1"/>
    </source>
</evidence>
<dbReference type="Proteomes" id="UP001259347">
    <property type="component" value="Unassembled WGS sequence"/>
</dbReference>
<comment type="caution">
    <text evidence="2">The sequence shown here is derived from an EMBL/GenBank/DDBJ whole genome shotgun (WGS) entry which is preliminary data.</text>
</comment>
<gene>
    <name evidence="2" type="ORF">J2Y69_002940</name>
</gene>
<dbReference type="EMBL" id="JAVDUM010000013">
    <property type="protein sequence ID" value="MDR6868326.1"/>
    <property type="molecule type" value="Genomic_DNA"/>
</dbReference>
<dbReference type="InterPro" id="IPR001466">
    <property type="entry name" value="Beta-lactam-related"/>
</dbReference>
<dbReference type="Pfam" id="PF00144">
    <property type="entry name" value="Beta-lactamase"/>
    <property type="match status" value="1"/>
</dbReference>
<dbReference type="SUPFAM" id="SSF56601">
    <property type="entry name" value="beta-lactamase/transpeptidase-like"/>
    <property type="match status" value="1"/>
</dbReference>
<dbReference type="RefSeq" id="WP_310022017.1">
    <property type="nucleotide sequence ID" value="NZ_JAVDUM010000013.1"/>
</dbReference>
<keyword evidence="3" id="KW-1185">Reference proteome</keyword>
<evidence type="ECO:0000259" key="1">
    <source>
        <dbReference type="Pfam" id="PF00144"/>
    </source>
</evidence>